<evidence type="ECO:0000256" key="7">
    <source>
        <dbReference type="ARBA" id="ARBA00022771"/>
    </source>
</evidence>
<dbReference type="PROSITE" id="PS01242">
    <property type="entry name" value="ZF_FPG_1"/>
    <property type="match status" value="1"/>
</dbReference>
<dbReference type="SUPFAM" id="SSF81624">
    <property type="entry name" value="N-terminal domain of MutM-like DNA repair proteins"/>
    <property type="match status" value="1"/>
</dbReference>
<evidence type="ECO:0000256" key="8">
    <source>
        <dbReference type="ARBA" id="ARBA00022801"/>
    </source>
</evidence>
<evidence type="ECO:0000256" key="15">
    <source>
        <dbReference type="ARBA" id="ARBA00044632"/>
    </source>
</evidence>
<dbReference type="InterPro" id="IPR020629">
    <property type="entry name" value="FPG_Glyclase"/>
</dbReference>
<dbReference type="EC" id="3.2.2.23" evidence="18"/>
<keyword evidence="5" id="KW-0479">Metal-binding</keyword>
<dbReference type="NCBIfam" id="TIGR00577">
    <property type="entry name" value="fpg"/>
    <property type="match status" value="1"/>
</dbReference>
<dbReference type="InterPro" id="IPR000214">
    <property type="entry name" value="Znf_DNA_glyclase/AP_lyase"/>
</dbReference>
<comment type="subunit">
    <text evidence="4">Monomer.</text>
</comment>
<sequence>MPELPEVEVTRLGLERALVGTRIVSIIQGKPLRWPLGCAPQQLQGQRIERLDRRGKYLLLRMRAGELIVHLGMSGSLRWTAADQPAEALTVHDHFVWIMDRGQLRLRDPRRFGAVVWHAAGSPTHALLDKLGPEPLGAGFNGSVLHQALRGRKAAIKPLLLNQSIITGVGNIYACEALFHAAIHPLTPAGQLSRPRCERLAQAIRNTLGAAVAAGGSSLRNFAHADGELGYFQLNTRVYDRAGLPCHACGTRISRITQGQRSTYFCLHCQKR</sequence>
<keyword evidence="10" id="KW-0238">DNA-binding</keyword>
<organism evidence="18">
    <name type="scientific">mine drainage metagenome</name>
    <dbReference type="NCBI Taxonomy" id="410659"/>
    <lineage>
        <taxon>unclassified sequences</taxon>
        <taxon>metagenomes</taxon>
        <taxon>ecological metagenomes</taxon>
    </lineage>
</organism>
<gene>
    <name evidence="18" type="primary">mutM</name>
    <name evidence="18" type="ORF">CARN2_3742</name>
</gene>
<evidence type="ECO:0000256" key="3">
    <source>
        <dbReference type="ARBA" id="ARBA00009409"/>
    </source>
</evidence>
<keyword evidence="12 18" id="KW-0456">Lyase</keyword>
<evidence type="ECO:0000256" key="13">
    <source>
        <dbReference type="ARBA" id="ARBA00023268"/>
    </source>
</evidence>
<evidence type="ECO:0000259" key="16">
    <source>
        <dbReference type="PROSITE" id="PS51066"/>
    </source>
</evidence>
<dbReference type="Pfam" id="PF01149">
    <property type="entry name" value="Fapy_DNA_glyco"/>
    <property type="match status" value="1"/>
</dbReference>
<evidence type="ECO:0000256" key="6">
    <source>
        <dbReference type="ARBA" id="ARBA00022763"/>
    </source>
</evidence>
<dbReference type="InterPro" id="IPR015886">
    <property type="entry name" value="H2TH_FPG"/>
</dbReference>
<name>E6PTK9_9ZZZZ</name>
<evidence type="ECO:0000256" key="10">
    <source>
        <dbReference type="ARBA" id="ARBA00023125"/>
    </source>
</evidence>
<dbReference type="GO" id="GO:0008270">
    <property type="term" value="F:zinc ion binding"/>
    <property type="evidence" value="ECO:0007669"/>
    <property type="project" value="UniProtKB-KW"/>
</dbReference>
<keyword evidence="14 18" id="KW-0326">Glycosidase</keyword>
<feature type="domain" description="FPG-type" evidence="16">
    <location>
        <begin position="237"/>
        <end position="271"/>
    </location>
</feature>
<evidence type="ECO:0000256" key="14">
    <source>
        <dbReference type="ARBA" id="ARBA00023295"/>
    </source>
</evidence>
<dbReference type="Pfam" id="PF06827">
    <property type="entry name" value="zf-FPG_IleRS"/>
    <property type="match status" value="1"/>
</dbReference>
<dbReference type="PROSITE" id="PS51066">
    <property type="entry name" value="ZF_FPG_2"/>
    <property type="match status" value="1"/>
</dbReference>
<comment type="similarity">
    <text evidence="3">Belongs to the FPG family.</text>
</comment>
<dbReference type="EC" id="4.2.99.18" evidence="18"/>
<dbReference type="InterPro" id="IPR035937">
    <property type="entry name" value="FPG_N"/>
</dbReference>
<comment type="catalytic activity">
    <reaction evidence="1">
        <text>Hydrolysis of DNA containing ring-opened 7-methylguanine residues, releasing 2,6-diamino-4-hydroxy-5-(N-methyl)formamidopyrimidine.</text>
        <dbReference type="EC" id="3.2.2.23"/>
    </reaction>
</comment>
<dbReference type="Gene3D" id="3.20.190.10">
    <property type="entry name" value="MutM-like, N-terminal"/>
    <property type="match status" value="1"/>
</dbReference>
<keyword evidence="13" id="KW-0511">Multifunctional enzyme</keyword>
<dbReference type="GO" id="GO:0034039">
    <property type="term" value="F:8-oxo-7,8-dihydroguanine DNA N-glycosylase activity"/>
    <property type="evidence" value="ECO:0007669"/>
    <property type="project" value="TreeGrafter"/>
</dbReference>
<dbReference type="InterPro" id="IPR012319">
    <property type="entry name" value="FPG_cat"/>
</dbReference>
<keyword evidence="9" id="KW-0862">Zinc</keyword>
<dbReference type="InterPro" id="IPR010663">
    <property type="entry name" value="Znf_FPG/IleRS"/>
</dbReference>
<dbReference type="SUPFAM" id="SSF46946">
    <property type="entry name" value="S13-like H2TH domain"/>
    <property type="match status" value="1"/>
</dbReference>
<dbReference type="GO" id="GO:0003684">
    <property type="term" value="F:damaged DNA binding"/>
    <property type="evidence" value="ECO:0007669"/>
    <property type="project" value="InterPro"/>
</dbReference>
<evidence type="ECO:0000259" key="17">
    <source>
        <dbReference type="PROSITE" id="PS51068"/>
    </source>
</evidence>
<keyword evidence="8 18" id="KW-0378">Hydrolase</keyword>
<dbReference type="PROSITE" id="PS51068">
    <property type="entry name" value="FPG_CAT"/>
    <property type="match status" value="1"/>
</dbReference>
<protein>
    <submittedName>
        <fullName evidence="18">Formamidopyrimidine-DNA glycosylase (Fapy-DNA glycosylase) (DNA-(Apurinic or apyrimidinic site) lyase mutM) (AP lyase mutM)</fullName>
        <ecNumber evidence="18">3.2.2.23</ecNumber>
        <ecNumber evidence="18">4.2.99.18</ecNumber>
    </submittedName>
</protein>
<dbReference type="CDD" id="cd08966">
    <property type="entry name" value="EcFpg-like_N"/>
    <property type="match status" value="1"/>
</dbReference>
<dbReference type="InterPro" id="IPR010979">
    <property type="entry name" value="Ribosomal_uS13-like_H2TH"/>
</dbReference>
<comment type="caution">
    <text evidence="18">The sequence shown here is derived from an EMBL/GenBank/DDBJ whole genome shotgun (WGS) entry which is preliminary data.</text>
</comment>
<dbReference type="SUPFAM" id="SSF57716">
    <property type="entry name" value="Glucocorticoid receptor-like (DNA-binding domain)"/>
    <property type="match status" value="1"/>
</dbReference>
<reference evidence="18" key="1">
    <citation type="submission" date="2009-10" db="EMBL/GenBank/DDBJ databases">
        <title>Diversity of trophic interactions inside an arsenic-rich microbial ecosystem.</title>
        <authorList>
            <person name="Bertin P.N."/>
            <person name="Heinrich-Salmeron A."/>
            <person name="Pelletier E."/>
            <person name="Goulhen-Chollet F."/>
            <person name="Arsene-Ploetze F."/>
            <person name="Gallien S."/>
            <person name="Calteau A."/>
            <person name="Vallenet D."/>
            <person name="Casiot C."/>
            <person name="Chane-Woon-Ming B."/>
            <person name="Giloteaux L."/>
            <person name="Barakat M."/>
            <person name="Bonnefoy V."/>
            <person name="Bruneel O."/>
            <person name="Chandler M."/>
            <person name="Cleiss J."/>
            <person name="Duran R."/>
            <person name="Elbaz-Poulichet F."/>
            <person name="Fonknechten N."/>
            <person name="Lauga B."/>
            <person name="Mornico D."/>
            <person name="Ortet P."/>
            <person name="Schaeffer C."/>
            <person name="Siguier P."/>
            <person name="Alexander Thil Smith A."/>
            <person name="Van Dorsselaer A."/>
            <person name="Weissenbach J."/>
            <person name="Medigue C."/>
            <person name="Le Paslier D."/>
        </authorList>
    </citation>
    <scope>NUCLEOTIDE SEQUENCE</scope>
</reference>
<evidence type="ECO:0000256" key="11">
    <source>
        <dbReference type="ARBA" id="ARBA00023204"/>
    </source>
</evidence>
<keyword evidence="11" id="KW-0234">DNA repair</keyword>
<dbReference type="EMBL" id="CABM01000050">
    <property type="protein sequence ID" value="CBH98266.1"/>
    <property type="molecule type" value="Genomic_DNA"/>
</dbReference>
<dbReference type="SMART" id="SM01232">
    <property type="entry name" value="H2TH"/>
    <property type="match status" value="1"/>
</dbReference>
<keyword evidence="7" id="KW-0863">Zinc-finger</keyword>
<dbReference type="SMART" id="SM00898">
    <property type="entry name" value="Fapy_DNA_glyco"/>
    <property type="match status" value="1"/>
</dbReference>
<accession>E6PTK9</accession>
<evidence type="ECO:0000256" key="12">
    <source>
        <dbReference type="ARBA" id="ARBA00023239"/>
    </source>
</evidence>
<dbReference type="Gene3D" id="1.10.8.50">
    <property type="match status" value="1"/>
</dbReference>
<dbReference type="FunFam" id="1.10.8.50:FF:000003">
    <property type="entry name" value="Formamidopyrimidine-DNA glycosylase"/>
    <property type="match status" value="1"/>
</dbReference>
<evidence type="ECO:0000256" key="9">
    <source>
        <dbReference type="ARBA" id="ARBA00022833"/>
    </source>
</evidence>
<dbReference type="GO" id="GO:0140078">
    <property type="term" value="F:class I DNA-(apurinic or apyrimidinic site) endonuclease activity"/>
    <property type="evidence" value="ECO:0007669"/>
    <property type="project" value="UniProtKB-EC"/>
</dbReference>
<comment type="catalytic activity">
    <reaction evidence="15">
        <text>2'-deoxyribonucleotide-(2'-deoxyribose 5'-phosphate)-2'-deoxyribonucleotide-DNA = a 3'-end 2'-deoxyribonucleotide-(2,3-dehydro-2,3-deoxyribose 5'-phosphate)-DNA + a 5'-end 5'-phospho-2'-deoxyribonucleoside-DNA + H(+)</text>
        <dbReference type="Rhea" id="RHEA:66592"/>
        <dbReference type="Rhea" id="RHEA-COMP:13180"/>
        <dbReference type="Rhea" id="RHEA-COMP:16897"/>
        <dbReference type="Rhea" id="RHEA-COMP:17067"/>
        <dbReference type="ChEBI" id="CHEBI:15378"/>
        <dbReference type="ChEBI" id="CHEBI:136412"/>
        <dbReference type="ChEBI" id="CHEBI:157695"/>
        <dbReference type="ChEBI" id="CHEBI:167181"/>
        <dbReference type="EC" id="4.2.99.18"/>
    </reaction>
</comment>
<dbReference type="HAMAP" id="MF_00103">
    <property type="entry name" value="Fapy_DNA_glycosyl"/>
    <property type="match status" value="1"/>
</dbReference>
<evidence type="ECO:0000256" key="1">
    <source>
        <dbReference type="ARBA" id="ARBA00001668"/>
    </source>
</evidence>
<evidence type="ECO:0000313" key="18">
    <source>
        <dbReference type="EMBL" id="CBH98266.1"/>
    </source>
</evidence>
<evidence type="ECO:0000256" key="2">
    <source>
        <dbReference type="ARBA" id="ARBA00001947"/>
    </source>
</evidence>
<dbReference type="PANTHER" id="PTHR22993">
    <property type="entry name" value="FORMAMIDOPYRIMIDINE-DNA GLYCOSYLASE"/>
    <property type="match status" value="1"/>
</dbReference>
<dbReference type="NCBIfam" id="NF002211">
    <property type="entry name" value="PRK01103.1"/>
    <property type="match status" value="1"/>
</dbReference>
<dbReference type="InterPro" id="IPR015887">
    <property type="entry name" value="DNA_glyclase_Znf_dom_DNA_BS"/>
</dbReference>
<keyword evidence="6" id="KW-0227">DNA damage</keyword>
<proteinExistence type="inferred from homology"/>
<evidence type="ECO:0000256" key="5">
    <source>
        <dbReference type="ARBA" id="ARBA00022723"/>
    </source>
</evidence>
<dbReference type="Pfam" id="PF06831">
    <property type="entry name" value="H2TH"/>
    <property type="match status" value="1"/>
</dbReference>
<feature type="domain" description="Formamidopyrimidine-DNA glycosylase catalytic" evidence="17">
    <location>
        <begin position="2"/>
        <end position="113"/>
    </location>
</feature>
<dbReference type="PANTHER" id="PTHR22993:SF9">
    <property type="entry name" value="FORMAMIDOPYRIMIDINE-DNA GLYCOSYLASE"/>
    <property type="match status" value="1"/>
</dbReference>
<evidence type="ECO:0000256" key="4">
    <source>
        <dbReference type="ARBA" id="ARBA00011245"/>
    </source>
</evidence>
<dbReference type="GO" id="GO:0006284">
    <property type="term" value="P:base-excision repair"/>
    <property type="evidence" value="ECO:0007669"/>
    <property type="project" value="InterPro"/>
</dbReference>
<dbReference type="AlphaFoldDB" id="E6PTK9"/>
<comment type="cofactor">
    <cofactor evidence="2">
        <name>Zn(2+)</name>
        <dbReference type="ChEBI" id="CHEBI:29105"/>
    </cofactor>
</comment>